<proteinExistence type="inferred from homology"/>
<evidence type="ECO:0000256" key="3">
    <source>
        <dbReference type="ARBA" id="ARBA00023110"/>
    </source>
</evidence>
<feature type="domain" description="PPIase FKBP-type" evidence="7">
    <location>
        <begin position="48"/>
        <end position="133"/>
    </location>
</feature>
<dbReference type="InterPro" id="IPR001179">
    <property type="entry name" value="PPIase_FKBP_dom"/>
</dbReference>
<evidence type="ECO:0000256" key="5">
    <source>
        <dbReference type="PROSITE-ProRule" id="PRU00277"/>
    </source>
</evidence>
<dbReference type="SUPFAM" id="SSF54534">
    <property type="entry name" value="FKBP-like"/>
    <property type="match status" value="1"/>
</dbReference>
<keyword evidence="3 5" id="KW-0697">Rotamase</keyword>
<dbReference type="EC" id="5.2.1.8" evidence="6"/>
<evidence type="ECO:0000256" key="1">
    <source>
        <dbReference type="ARBA" id="ARBA00000971"/>
    </source>
</evidence>
<dbReference type="EMBL" id="JAHLFW010000051">
    <property type="protein sequence ID" value="MBU3837811.1"/>
    <property type="molecule type" value="Genomic_DNA"/>
</dbReference>
<gene>
    <name evidence="8" type="ORF">H9777_05765</name>
</gene>
<evidence type="ECO:0000256" key="4">
    <source>
        <dbReference type="ARBA" id="ARBA00023235"/>
    </source>
</evidence>
<dbReference type="AlphaFoldDB" id="A0A948WX90"/>
<evidence type="ECO:0000256" key="2">
    <source>
        <dbReference type="ARBA" id="ARBA00006577"/>
    </source>
</evidence>
<dbReference type="GO" id="GO:0003755">
    <property type="term" value="F:peptidyl-prolyl cis-trans isomerase activity"/>
    <property type="evidence" value="ECO:0007669"/>
    <property type="project" value="UniProtKB-UniRule"/>
</dbReference>
<dbReference type="Pfam" id="PF00254">
    <property type="entry name" value="FKBP_C"/>
    <property type="match status" value="1"/>
</dbReference>
<name>A0A948WX90_9BACT</name>
<reference evidence="8" key="2">
    <citation type="submission" date="2021-04" db="EMBL/GenBank/DDBJ databases">
        <authorList>
            <person name="Gilroy R."/>
        </authorList>
    </citation>
    <scope>NUCLEOTIDE SEQUENCE</scope>
    <source>
        <strain evidence="8">G4-2901</strain>
    </source>
</reference>
<dbReference type="Gene3D" id="3.10.50.40">
    <property type="match status" value="1"/>
</dbReference>
<evidence type="ECO:0000313" key="9">
    <source>
        <dbReference type="Proteomes" id="UP000783796"/>
    </source>
</evidence>
<dbReference type="InterPro" id="IPR000774">
    <property type="entry name" value="PPIase_FKBP_N"/>
</dbReference>
<evidence type="ECO:0000256" key="6">
    <source>
        <dbReference type="RuleBase" id="RU003915"/>
    </source>
</evidence>
<dbReference type="Pfam" id="PF01346">
    <property type="entry name" value="FKBP_N"/>
    <property type="match status" value="1"/>
</dbReference>
<dbReference type="PANTHER" id="PTHR43811">
    <property type="entry name" value="FKBP-TYPE PEPTIDYL-PROLYL CIS-TRANS ISOMERASE FKPA"/>
    <property type="match status" value="1"/>
</dbReference>
<evidence type="ECO:0000259" key="7">
    <source>
        <dbReference type="PROSITE" id="PS50059"/>
    </source>
</evidence>
<accession>A0A948WX90</accession>
<comment type="similarity">
    <text evidence="2 6">Belongs to the FKBP-type PPIase family.</text>
</comment>
<dbReference type="PROSITE" id="PS50059">
    <property type="entry name" value="FKBP_PPIASE"/>
    <property type="match status" value="1"/>
</dbReference>
<protein>
    <recommendedName>
        <fullName evidence="6">Peptidyl-prolyl cis-trans isomerase</fullName>
        <ecNumber evidence="6">5.2.1.8</ecNumber>
    </recommendedName>
</protein>
<reference evidence="8" key="1">
    <citation type="journal article" date="2021" name="PeerJ">
        <title>Extensive microbial diversity within the chicken gut microbiome revealed by metagenomics and culture.</title>
        <authorList>
            <person name="Gilroy R."/>
            <person name="Ravi A."/>
            <person name="Getino M."/>
            <person name="Pursley I."/>
            <person name="Horton D.L."/>
            <person name="Alikhan N.F."/>
            <person name="Baker D."/>
            <person name="Gharbi K."/>
            <person name="Hall N."/>
            <person name="Watson M."/>
            <person name="Adriaenssens E.M."/>
            <person name="Foster-Nyarko E."/>
            <person name="Jarju S."/>
            <person name="Secka A."/>
            <person name="Antonio M."/>
            <person name="Oren A."/>
            <person name="Chaudhuri R.R."/>
            <person name="La Ragione R."/>
            <person name="Hildebrand F."/>
            <person name="Pallen M.J."/>
        </authorList>
    </citation>
    <scope>NUCLEOTIDE SEQUENCE</scope>
    <source>
        <strain evidence="8">G4-2901</strain>
    </source>
</reference>
<dbReference type="Proteomes" id="UP000783796">
    <property type="component" value="Unassembled WGS sequence"/>
</dbReference>
<sequence length="133" mass="15034">MAKKEEYKIKNQEFLKEISAEEGVVTHPSGILYKVINSGDGKVSPVDRSIVTVHYRGTLINGREFDNSWKRSCPEALRLTDVIDGWRIALKLMRVGDRWMVYIPYELGYGTRTSGPIPGFSTLVFEIELLGIA</sequence>
<keyword evidence="4 5" id="KW-0413">Isomerase</keyword>
<dbReference type="PANTHER" id="PTHR43811:SF19">
    <property type="entry name" value="39 KDA FK506-BINDING NUCLEAR PROTEIN"/>
    <property type="match status" value="1"/>
</dbReference>
<organism evidence="8 9">
    <name type="scientific">Candidatus Phocaeicola faecigallinarum</name>
    <dbReference type="NCBI Taxonomy" id="2838732"/>
    <lineage>
        <taxon>Bacteria</taxon>
        <taxon>Pseudomonadati</taxon>
        <taxon>Bacteroidota</taxon>
        <taxon>Bacteroidia</taxon>
        <taxon>Bacteroidales</taxon>
        <taxon>Bacteroidaceae</taxon>
        <taxon>Phocaeicola</taxon>
    </lineage>
</organism>
<dbReference type="GO" id="GO:0006457">
    <property type="term" value="P:protein folding"/>
    <property type="evidence" value="ECO:0007669"/>
    <property type="project" value="InterPro"/>
</dbReference>
<comment type="caution">
    <text evidence="8">The sequence shown here is derived from an EMBL/GenBank/DDBJ whole genome shotgun (WGS) entry which is preliminary data.</text>
</comment>
<dbReference type="InterPro" id="IPR046357">
    <property type="entry name" value="PPIase_dom_sf"/>
</dbReference>
<comment type="catalytic activity">
    <reaction evidence="1 5 6">
        <text>[protein]-peptidylproline (omega=180) = [protein]-peptidylproline (omega=0)</text>
        <dbReference type="Rhea" id="RHEA:16237"/>
        <dbReference type="Rhea" id="RHEA-COMP:10747"/>
        <dbReference type="Rhea" id="RHEA-COMP:10748"/>
        <dbReference type="ChEBI" id="CHEBI:83833"/>
        <dbReference type="ChEBI" id="CHEBI:83834"/>
        <dbReference type="EC" id="5.2.1.8"/>
    </reaction>
</comment>
<evidence type="ECO:0000313" key="8">
    <source>
        <dbReference type="EMBL" id="MBU3837811.1"/>
    </source>
</evidence>